<dbReference type="Pfam" id="PF25245">
    <property type="entry name" value="TPR_At1g68980"/>
    <property type="match status" value="1"/>
</dbReference>
<dbReference type="Gene3D" id="1.25.40.10">
    <property type="entry name" value="Tetratricopeptide repeat domain"/>
    <property type="match status" value="3"/>
</dbReference>
<evidence type="ECO:0000313" key="6">
    <source>
        <dbReference type="Proteomes" id="UP001604336"/>
    </source>
</evidence>
<reference evidence="6" key="1">
    <citation type="submission" date="2024-07" db="EMBL/GenBank/DDBJ databases">
        <title>Two chromosome-level genome assemblies of Korean endemic species Abeliophyllum distichum and Forsythia ovata (Oleaceae).</title>
        <authorList>
            <person name="Jang H."/>
        </authorList>
    </citation>
    <scope>NUCLEOTIDE SEQUENCE [LARGE SCALE GENOMIC DNA]</scope>
</reference>
<evidence type="ECO:0000256" key="2">
    <source>
        <dbReference type="ARBA" id="ARBA00022737"/>
    </source>
</evidence>
<dbReference type="InterPro" id="IPR002885">
    <property type="entry name" value="PPR_rpt"/>
</dbReference>
<protein>
    <submittedName>
        <fullName evidence="5">Pentatricopeptide repeat-containing protein</fullName>
    </submittedName>
</protein>
<keyword evidence="6" id="KW-1185">Reference proteome</keyword>
<feature type="domain" description="At1g68980-like TPR repeats" evidence="4">
    <location>
        <begin position="65"/>
        <end position="204"/>
    </location>
</feature>
<dbReference type="EMBL" id="JBFOLK010000006">
    <property type="protein sequence ID" value="KAL2503595.1"/>
    <property type="molecule type" value="Genomic_DNA"/>
</dbReference>
<sequence length="697" mass="79647">MMQSLIAVIHKAALRLTFDRKFDFVHNVKRFEVLDTYGNLFTRGLSSIGIKGKKLYQEESSRLILLGKLESSLKEHQVDQAWETYKEFKRLYGFPSQFLVAGLITELSYSSDSKCLRKACDLVLSISKEKPVILQPDLMTKLALSSARAQMPVPASTILRLMLEKRSLPSLDVLGMVFLHMAKTEIGAYLASNILIEICGCSLNRNAHKSTHIELKKPDTVIFNLVLDACVRFGASLKGQQIIELMAQVGVVADAHTAIIIAQIHEINAMRDVLKRFKDHIDRVPVNLLCHYQHFYDCMLSLHFKFNDINAASELILDLCKYYESNLFQGGKREPQTSCPVSIGSHNMRTGLTLHFLPQHLQKDSIYKVDSKQGLVMFKNGKFFPSNKALAKLIVGYKRCGNIGKLSKLLISIQNSWSSLNYNGLCSNVIDACIHLGWLQTAHDILDDFELEGYPISESSYTSLLAAYYNMKMFREAEALLKKMRKVGLVLNISPKMAFSSCSSESEVGRMYLKELKSTTKSDLAESIVRNIREEEKVGPSLVHEYNSSIYFFTKAKMIGDALKTYHKMQEMKIQPTACTFFHLICGYASLRMYRDITILWGDIKRSMENQNSICNRDLYELLLLNFLRGGYFERVMEVIGFMMENGMYLDKWRYKTEFLKFHRDLYRCLNVPDAKNEVQSKRIQLVAAFRKWVGIG</sequence>
<dbReference type="InterPro" id="IPR011990">
    <property type="entry name" value="TPR-like_helical_dom_sf"/>
</dbReference>
<dbReference type="PROSITE" id="PS51375">
    <property type="entry name" value="PPR"/>
    <property type="match status" value="1"/>
</dbReference>
<name>A0ABD1SSH2_9LAMI</name>
<keyword evidence="2" id="KW-0677">Repeat</keyword>
<feature type="repeat" description="PPR" evidence="3">
    <location>
        <begin position="457"/>
        <end position="491"/>
    </location>
</feature>
<dbReference type="NCBIfam" id="TIGR00756">
    <property type="entry name" value="PPR"/>
    <property type="match status" value="2"/>
</dbReference>
<dbReference type="InterPro" id="IPR057440">
    <property type="entry name" value="At1g68980-like_TPR"/>
</dbReference>
<organism evidence="5 6">
    <name type="scientific">Abeliophyllum distichum</name>
    <dbReference type="NCBI Taxonomy" id="126358"/>
    <lineage>
        <taxon>Eukaryota</taxon>
        <taxon>Viridiplantae</taxon>
        <taxon>Streptophyta</taxon>
        <taxon>Embryophyta</taxon>
        <taxon>Tracheophyta</taxon>
        <taxon>Spermatophyta</taxon>
        <taxon>Magnoliopsida</taxon>
        <taxon>eudicotyledons</taxon>
        <taxon>Gunneridae</taxon>
        <taxon>Pentapetalae</taxon>
        <taxon>asterids</taxon>
        <taxon>lamiids</taxon>
        <taxon>Lamiales</taxon>
        <taxon>Oleaceae</taxon>
        <taxon>Forsythieae</taxon>
        <taxon>Abeliophyllum</taxon>
    </lineage>
</organism>
<evidence type="ECO:0000259" key="4">
    <source>
        <dbReference type="Pfam" id="PF25245"/>
    </source>
</evidence>
<accession>A0ABD1SSH2</accession>
<comment type="caution">
    <text evidence="5">The sequence shown here is derived from an EMBL/GenBank/DDBJ whole genome shotgun (WGS) entry which is preliminary data.</text>
</comment>
<proteinExistence type="inferred from homology"/>
<evidence type="ECO:0000256" key="3">
    <source>
        <dbReference type="PROSITE-ProRule" id="PRU00708"/>
    </source>
</evidence>
<evidence type="ECO:0000256" key="1">
    <source>
        <dbReference type="ARBA" id="ARBA00007626"/>
    </source>
</evidence>
<gene>
    <name evidence="5" type="ORF">Adt_19216</name>
</gene>
<dbReference type="AlphaFoldDB" id="A0ABD1SSH2"/>
<dbReference type="PANTHER" id="PTHR46598:SF3">
    <property type="entry name" value="OS07G0495300 PROTEIN"/>
    <property type="match status" value="1"/>
</dbReference>
<comment type="similarity">
    <text evidence="1">Belongs to the PPR family. P subfamily.</text>
</comment>
<dbReference type="Pfam" id="PF01535">
    <property type="entry name" value="PPR"/>
    <property type="match status" value="1"/>
</dbReference>
<evidence type="ECO:0000313" key="5">
    <source>
        <dbReference type="EMBL" id="KAL2503595.1"/>
    </source>
</evidence>
<dbReference type="PANTHER" id="PTHR46598">
    <property type="entry name" value="BNAC05G43320D PROTEIN"/>
    <property type="match status" value="1"/>
</dbReference>
<dbReference type="Proteomes" id="UP001604336">
    <property type="component" value="Unassembled WGS sequence"/>
</dbReference>